<dbReference type="AlphaFoldDB" id="A0A936F1Q2"/>
<dbReference type="PANTHER" id="PTHR34040">
    <property type="entry name" value="FLAGELLAR BIOSYNTHETIC PROTEIN FLIQ"/>
    <property type="match status" value="1"/>
</dbReference>
<dbReference type="GO" id="GO:0044780">
    <property type="term" value="P:bacterial-type flagellum assembly"/>
    <property type="evidence" value="ECO:0007669"/>
    <property type="project" value="InterPro"/>
</dbReference>
<keyword evidence="8 9" id="KW-0975">Bacterial flagellum</keyword>
<dbReference type="InterPro" id="IPR006305">
    <property type="entry name" value="FliQ"/>
</dbReference>
<evidence type="ECO:0000256" key="8">
    <source>
        <dbReference type="ARBA" id="ARBA00023143"/>
    </source>
</evidence>
<dbReference type="NCBIfam" id="TIGR01402">
    <property type="entry name" value="fliQ"/>
    <property type="match status" value="1"/>
</dbReference>
<keyword evidence="10" id="KW-0966">Cell projection</keyword>
<sequence length="92" mass="10109">MNELVIAQLGKEALKTALLVAGPALLVSLVVGLIVSVFQVVTSLQDQTIAFVPKVIAVMVVVAISFPWMMQVMLRFTTRMFTDFNTVVRQLT</sequence>
<evidence type="ECO:0000256" key="3">
    <source>
        <dbReference type="ARBA" id="ARBA00021718"/>
    </source>
</evidence>
<evidence type="ECO:0000256" key="7">
    <source>
        <dbReference type="ARBA" id="ARBA00023136"/>
    </source>
</evidence>
<organism evidence="10 11">
    <name type="scientific">Candidatus Geothrix odensensis</name>
    <dbReference type="NCBI Taxonomy" id="2954440"/>
    <lineage>
        <taxon>Bacteria</taxon>
        <taxon>Pseudomonadati</taxon>
        <taxon>Acidobacteriota</taxon>
        <taxon>Holophagae</taxon>
        <taxon>Holophagales</taxon>
        <taxon>Holophagaceae</taxon>
        <taxon>Geothrix</taxon>
    </lineage>
</organism>
<evidence type="ECO:0000313" key="10">
    <source>
        <dbReference type="EMBL" id="MBK8571532.1"/>
    </source>
</evidence>
<dbReference type="InterPro" id="IPR002191">
    <property type="entry name" value="Bac_export_3"/>
</dbReference>
<evidence type="ECO:0000256" key="6">
    <source>
        <dbReference type="ARBA" id="ARBA00022989"/>
    </source>
</evidence>
<dbReference type="PRINTS" id="PR00952">
    <property type="entry name" value="TYPE3IMQPROT"/>
</dbReference>
<feature type="transmembrane region" description="Helical" evidence="9">
    <location>
        <begin position="50"/>
        <end position="70"/>
    </location>
</feature>
<proteinExistence type="inferred from homology"/>
<keyword evidence="10" id="KW-0969">Cilium</keyword>
<evidence type="ECO:0000313" key="11">
    <source>
        <dbReference type="Proteomes" id="UP000709959"/>
    </source>
</evidence>
<dbReference type="Pfam" id="PF01313">
    <property type="entry name" value="Bac_export_3"/>
    <property type="match status" value="1"/>
</dbReference>
<feature type="transmembrane region" description="Helical" evidence="9">
    <location>
        <begin position="17"/>
        <end position="38"/>
    </location>
</feature>
<evidence type="ECO:0000256" key="1">
    <source>
        <dbReference type="ARBA" id="ARBA00004651"/>
    </source>
</evidence>
<gene>
    <name evidence="9 10" type="primary">fliQ</name>
    <name evidence="10" type="ORF">IPN91_02600</name>
</gene>
<comment type="subcellular location">
    <subcellularLocation>
        <location evidence="1 9">Cell membrane</location>
        <topology evidence="1">Multi-pass membrane protein</topology>
    </subcellularLocation>
    <subcellularLocation>
        <location evidence="9">Bacterial flagellum basal body</location>
    </subcellularLocation>
</comment>
<keyword evidence="6 9" id="KW-1133">Transmembrane helix</keyword>
<keyword evidence="10" id="KW-0282">Flagellum</keyword>
<evidence type="ECO:0000256" key="2">
    <source>
        <dbReference type="ARBA" id="ARBA00006156"/>
    </source>
</evidence>
<dbReference type="PANTHER" id="PTHR34040:SF2">
    <property type="entry name" value="FLAGELLAR BIOSYNTHETIC PROTEIN FLIQ"/>
    <property type="match status" value="1"/>
</dbReference>
<comment type="function">
    <text evidence="9">Role in flagellar biosynthesis.</text>
</comment>
<keyword evidence="7 9" id="KW-0472">Membrane</keyword>
<reference evidence="10 11" key="1">
    <citation type="submission" date="2020-10" db="EMBL/GenBank/DDBJ databases">
        <title>Connecting structure to function with the recovery of over 1000 high-quality activated sludge metagenome-assembled genomes encoding full-length rRNA genes using long-read sequencing.</title>
        <authorList>
            <person name="Singleton C.M."/>
            <person name="Petriglieri F."/>
            <person name="Kristensen J.M."/>
            <person name="Kirkegaard R.H."/>
            <person name="Michaelsen T.Y."/>
            <person name="Andersen M.H."/>
            <person name="Karst S.M."/>
            <person name="Dueholm M.S."/>
            <person name="Nielsen P.H."/>
            <person name="Albertsen M."/>
        </authorList>
    </citation>
    <scope>NUCLEOTIDE SEQUENCE [LARGE SCALE GENOMIC DNA]</scope>
    <source>
        <strain evidence="10">OdNE_18-Q3-R46-58_MAXAC.008</strain>
    </source>
</reference>
<comment type="caution">
    <text evidence="10">The sequence shown here is derived from an EMBL/GenBank/DDBJ whole genome shotgun (WGS) entry which is preliminary data.</text>
</comment>
<keyword evidence="5 9" id="KW-0812">Transmembrane</keyword>
<accession>A0A936F1Q2</accession>
<keyword evidence="4 9" id="KW-1003">Cell membrane</keyword>
<dbReference type="Proteomes" id="UP000709959">
    <property type="component" value="Unassembled WGS sequence"/>
</dbReference>
<name>A0A936F1Q2_9BACT</name>
<evidence type="ECO:0000256" key="5">
    <source>
        <dbReference type="ARBA" id="ARBA00022692"/>
    </source>
</evidence>
<dbReference type="PIRSF" id="PIRSF004669">
    <property type="entry name" value="FliQ"/>
    <property type="match status" value="1"/>
</dbReference>
<comment type="similarity">
    <text evidence="2 9">Belongs to the FliQ/MopD/SpaQ family.</text>
</comment>
<dbReference type="GO" id="GO:0009306">
    <property type="term" value="P:protein secretion"/>
    <property type="evidence" value="ECO:0007669"/>
    <property type="project" value="InterPro"/>
</dbReference>
<dbReference type="GO" id="GO:0009425">
    <property type="term" value="C:bacterial-type flagellum basal body"/>
    <property type="evidence" value="ECO:0007669"/>
    <property type="project" value="UniProtKB-SubCell"/>
</dbReference>
<evidence type="ECO:0000256" key="4">
    <source>
        <dbReference type="ARBA" id="ARBA00022475"/>
    </source>
</evidence>
<dbReference type="EMBL" id="JADKCH010000001">
    <property type="protein sequence ID" value="MBK8571532.1"/>
    <property type="molecule type" value="Genomic_DNA"/>
</dbReference>
<protein>
    <recommendedName>
        <fullName evidence="3 9">Flagellar biosynthetic protein FliQ</fullName>
    </recommendedName>
</protein>
<evidence type="ECO:0000256" key="9">
    <source>
        <dbReference type="RuleBase" id="RU364090"/>
    </source>
</evidence>
<dbReference type="GO" id="GO:0005886">
    <property type="term" value="C:plasma membrane"/>
    <property type="evidence" value="ECO:0007669"/>
    <property type="project" value="UniProtKB-SubCell"/>
</dbReference>